<dbReference type="UniPathway" id="UPA00078"/>
<evidence type="ECO:0000256" key="5">
    <source>
        <dbReference type="ARBA" id="ARBA00022679"/>
    </source>
</evidence>
<evidence type="ECO:0000256" key="8">
    <source>
        <dbReference type="ARBA" id="ARBA00047715"/>
    </source>
</evidence>
<evidence type="ECO:0000256" key="3">
    <source>
        <dbReference type="ARBA" id="ARBA00010008"/>
    </source>
</evidence>
<dbReference type="EMBL" id="JOJP01000001">
    <property type="protein sequence ID" value="KEI70037.1"/>
    <property type="molecule type" value="Genomic_DNA"/>
</dbReference>
<evidence type="ECO:0000259" key="11">
    <source>
        <dbReference type="Pfam" id="PF00155"/>
    </source>
</evidence>
<gene>
    <name evidence="9" type="primary">bioF</name>
    <name evidence="12" type="ORF">GV64_04100</name>
</gene>
<protein>
    <recommendedName>
        <fullName evidence="9">8-amino-7-oxononanoate synthase</fullName>
        <shortName evidence="9">AONS</shortName>
        <ecNumber evidence="9">2.3.1.47</ecNumber>
    </recommendedName>
    <alternativeName>
        <fullName evidence="9">7-keto-8-amino-pelargonic acid synthase</fullName>
        <shortName evidence="9">7-KAP synthase</shortName>
        <shortName evidence="9">KAPA synthase</shortName>
    </alternativeName>
    <alternativeName>
        <fullName evidence="9">8-amino-7-ketopelargonate synthase</fullName>
    </alternativeName>
</protein>
<feature type="binding site" evidence="9">
    <location>
        <position position="234"/>
    </location>
    <ligand>
        <name>pyridoxal 5'-phosphate</name>
        <dbReference type="ChEBI" id="CHEBI:597326"/>
    </ligand>
</feature>
<evidence type="ECO:0000256" key="9">
    <source>
        <dbReference type="HAMAP-Rule" id="MF_01693"/>
    </source>
</evidence>
<comment type="pathway">
    <text evidence="2 9">Cofactor biosynthesis; biotin biosynthesis.</text>
</comment>
<dbReference type="GO" id="GO:0030170">
    <property type="term" value="F:pyridoxal phosphate binding"/>
    <property type="evidence" value="ECO:0007669"/>
    <property type="project" value="UniProtKB-UniRule"/>
</dbReference>
<comment type="caution">
    <text evidence="12">The sequence shown here is derived from an EMBL/GenBank/DDBJ whole genome shotgun (WGS) entry which is preliminary data.</text>
</comment>
<keyword evidence="6 9" id="KW-0093">Biotin biosynthesis</keyword>
<dbReference type="InterPro" id="IPR022834">
    <property type="entry name" value="AONS_Proteobacteria"/>
</dbReference>
<dbReference type="InterPro" id="IPR004839">
    <property type="entry name" value="Aminotransferase_I/II_large"/>
</dbReference>
<sequence length="398" mass="43482">MSFNLEQDLEARYEAGLYRRRKTLDSPQGPEVIINGQHYLAFCSNDYLGLANHPEVIASFRRATDSYGLGGGASHLVVGHSRAHHQLEEELAAFTGRERALLFSNGYMANLGVISALLGKQDAVFQDRLNHASLLDAGQLSGARFQRYLHNDVDNLEARLQKTSARRKLIVTDGVFSMDGDVAPVQALSDLAAQHQAWLMVDDAHGFGFLGATGGGVAEAYGLSQKQLPVLVGTLGKAFGTSGAFVAGSDVLIETLIQFARTYIYTTSMPPAVASATRTSLLLLQEQHWRREHLQNLIQYFRQGCEQLGLQLMPSQTPIQPLLVGCEKRAVKMSQLLSERGIMVTAIRPPTVPKGSSRLRITFSAAHKLSHVDRLLDALKVVADSVEIERVTDTASGF</sequence>
<dbReference type="GO" id="GO:0009102">
    <property type="term" value="P:biotin biosynthetic process"/>
    <property type="evidence" value="ECO:0007669"/>
    <property type="project" value="UniProtKB-UniRule"/>
</dbReference>
<accession>A0A081K7B1</accession>
<keyword evidence="5 9" id="KW-0808">Transferase</keyword>
<dbReference type="InterPro" id="IPR004723">
    <property type="entry name" value="AONS_Archaea/Proteobacteria"/>
</dbReference>
<comment type="similarity">
    <text evidence="3 9">Belongs to the class-II pyridoxal-phosphate-dependent aminotransferase family. BioF subfamily.</text>
</comment>
<feature type="binding site" evidence="9">
    <location>
        <position position="351"/>
    </location>
    <ligand>
        <name>substrate</name>
    </ligand>
</feature>
<evidence type="ECO:0000256" key="10">
    <source>
        <dbReference type="PIRSR" id="PIRSR604723-51"/>
    </source>
</evidence>
<dbReference type="PANTHER" id="PTHR13693:SF100">
    <property type="entry name" value="8-AMINO-7-OXONONANOATE SYNTHASE"/>
    <property type="match status" value="1"/>
</dbReference>
<feature type="binding site" evidence="9">
    <location>
        <position position="177"/>
    </location>
    <ligand>
        <name>pyridoxal 5'-phosphate</name>
        <dbReference type="ChEBI" id="CHEBI:597326"/>
    </ligand>
</feature>
<organism evidence="12 13">
    <name type="scientific">Endozoicomonas elysicola</name>
    <dbReference type="NCBI Taxonomy" id="305900"/>
    <lineage>
        <taxon>Bacteria</taxon>
        <taxon>Pseudomonadati</taxon>
        <taxon>Pseudomonadota</taxon>
        <taxon>Gammaproteobacteria</taxon>
        <taxon>Oceanospirillales</taxon>
        <taxon>Endozoicomonadaceae</taxon>
        <taxon>Endozoicomonas</taxon>
    </lineage>
</organism>
<dbReference type="GO" id="GO:0008710">
    <property type="term" value="F:8-amino-7-oxononanoate synthase activity"/>
    <property type="evidence" value="ECO:0007669"/>
    <property type="project" value="UniProtKB-UniRule"/>
</dbReference>
<evidence type="ECO:0000256" key="7">
    <source>
        <dbReference type="ARBA" id="ARBA00022898"/>
    </source>
</evidence>
<dbReference type="Proteomes" id="UP000027997">
    <property type="component" value="Unassembled WGS sequence"/>
</dbReference>
<evidence type="ECO:0000256" key="1">
    <source>
        <dbReference type="ARBA" id="ARBA00001933"/>
    </source>
</evidence>
<comment type="catalytic activity">
    <reaction evidence="8 9">
        <text>6-carboxyhexanoyl-[ACP] + L-alanine + H(+) = (8S)-8-amino-7-oxononanoate + holo-[ACP] + CO2</text>
        <dbReference type="Rhea" id="RHEA:42288"/>
        <dbReference type="Rhea" id="RHEA-COMP:9685"/>
        <dbReference type="Rhea" id="RHEA-COMP:9955"/>
        <dbReference type="ChEBI" id="CHEBI:15378"/>
        <dbReference type="ChEBI" id="CHEBI:16526"/>
        <dbReference type="ChEBI" id="CHEBI:57972"/>
        <dbReference type="ChEBI" id="CHEBI:64479"/>
        <dbReference type="ChEBI" id="CHEBI:78846"/>
        <dbReference type="ChEBI" id="CHEBI:149468"/>
        <dbReference type="EC" id="2.3.1.47"/>
    </reaction>
</comment>
<feature type="binding site" evidence="9">
    <location>
        <begin position="106"/>
        <end position="107"/>
    </location>
    <ligand>
        <name>pyridoxal 5'-phosphate</name>
        <dbReference type="ChEBI" id="CHEBI:597326"/>
    </ligand>
</feature>
<dbReference type="Pfam" id="PF00155">
    <property type="entry name" value="Aminotran_1_2"/>
    <property type="match status" value="1"/>
</dbReference>
<dbReference type="SUPFAM" id="SSF53383">
    <property type="entry name" value="PLP-dependent transferases"/>
    <property type="match status" value="1"/>
</dbReference>
<proteinExistence type="inferred from homology"/>
<dbReference type="AlphaFoldDB" id="A0A081K7B1"/>
<dbReference type="InterPro" id="IPR001917">
    <property type="entry name" value="Aminotrans_II_pyridoxalP_BS"/>
</dbReference>
<dbReference type="Gene3D" id="3.90.1150.10">
    <property type="entry name" value="Aspartate Aminotransferase, domain 1"/>
    <property type="match status" value="1"/>
</dbReference>
<feature type="domain" description="Aminotransferase class I/classII large" evidence="11">
    <location>
        <begin position="39"/>
        <end position="379"/>
    </location>
</feature>
<dbReference type="InterPro" id="IPR015421">
    <property type="entry name" value="PyrdxlP-dep_Trfase_major"/>
</dbReference>
<evidence type="ECO:0000313" key="12">
    <source>
        <dbReference type="EMBL" id="KEI70037.1"/>
    </source>
</evidence>
<feature type="binding site" evidence="9">
    <location>
        <position position="19"/>
    </location>
    <ligand>
        <name>substrate</name>
    </ligand>
</feature>
<dbReference type="EC" id="2.3.1.47" evidence="9"/>
<reference evidence="12 13" key="1">
    <citation type="submission" date="2014-06" db="EMBL/GenBank/DDBJ databases">
        <title>Whole Genome Sequences of Three Symbiotic Endozoicomonas Bacteria.</title>
        <authorList>
            <person name="Neave M.J."/>
            <person name="Apprill A."/>
            <person name="Voolstra C.R."/>
        </authorList>
    </citation>
    <scope>NUCLEOTIDE SEQUENCE [LARGE SCALE GENOMIC DNA]</scope>
    <source>
        <strain evidence="12 13">DSM 22380</strain>
    </source>
</reference>
<feature type="binding site" evidence="9">
    <location>
        <position position="131"/>
    </location>
    <ligand>
        <name>substrate</name>
    </ligand>
</feature>
<dbReference type="HAMAP" id="MF_01693">
    <property type="entry name" value="BioF_aminotrans_2"/>
    <property type="match status" value="1"/>
</dbReference>
<dbReference type="eggNOG" id="COG0156">
    <property type="taxonomic scope" value="Bacteria"/>
</dbReference>
<feature type="modified residue" description="N6-(pyridoxal phosphate)lysine" evidence="9 10">
    <location>
        <position position="237"/>
    </location>
</feature>
<dbReference type="RefSeq" id="WP_020584231.1">
    <property type="nucleotide sequence ID" value="NZ_JOJP01000001.1"/>
</dbReference>
<evidence type="ECO:0000313" key="13">
    <source>
        <dbReference type="Proteomes" id="UP000027997"/>
    </source>
</evidence>
<comment type="cofactor">
    <cofactor evidence="1 9 10">
        <name>pyridoxal 5'-phosphate</name>
        <dbReference type="ChEBI" id="CHEBI:597326"/>
    </cofactor>
</comment>
<dbReference type="STRING" id="305900.GV64_04100"/>
<feature type="binding site" evidence="9">
    <location>
        <position position="205"/>
    </location>
    <ligand>
        <name>pyridoxal 5'-phosphate</name>
        <dbReference type="ChEBI" id="CHEBI:597326"/>
    </ligand>
</feature>
<dbReference type="NCBIfam" id="TIGR00858">
    <property type="entry name" value="bioF"/>
    <property type="match status" value="1"/>
</dbReference>
<evidence type="ECO:0000256" key="2">
    <source>
        <dbReference type="ARBA" id="ARBA00004746"/>
    </source>
</evidence>
<dbReference type="PROSITE" id="PS00599">
    <property type="entry name" value="AA_TRANSFER_CLASS_2"/>
    <property type="match status" value="1"/>
</dbReference>
<comment type="subunit">
    <text evidence="4 9">Homodimer.</text>
</comment>
<keyword evidence="13" id="KW-1185">Reference proteome</keyword>
<keyword evidence="7 9" id="KW-0663">Pyridoxal phosphate</keyword>
<evidence type="ECO:0000256" key="4">
    <source>
        <dbReference type="ARBA" id="ARBA00011738"/>
    </source>
</evidence>
<dbReference type="InterPro" id="IPR050087">
    <property type="entry name" value="AON_synthase_class-II"/>
</dbReference>
<dbReference type="Gene3D" id="3.40.640.10">
    <property type="entry name" value="Type I PLP-dependent aspartate aminotransferase-like (Major domain)"/>
    <property type="match status" value="1"/>
</dbReference>
<name>A0A081K7B1_9GAMM</name>
<dbReference type="PANTHER" id="PTHR13693">
    <property type="entry name" value="CLASS II AMINOTRANSFERASE/8-AMINO-7-OXONONANOATE SYNTHASE"/>
    <property type="match status" value="1"/>
</dbReference>
<evidence type="ECO:0000256" key="6">
    <source>
        <dbReference type="ARBA" id="ARBA00022756"/>
    </source>
</evidence>
<dbReference type="InterPro" id="IPR015424">
    <property type="entry name" value="PyrdxlP-dep_Trfase"/>
</dbReference>
<dbReference type="CDD" id="cd06454">
    <property type="entry name" value="KBL_like"/>
    <property type="match status" value="1"/>
</dbReference>
<dbReference type="InterPro" id="IPR015422">
    <property type="entry name" value="PyrdxlP-dep_Trfase_small"/>
</dbReference>
<comment type="function">
    <text evidence="9">Catalyzes the decarboxylative condensation of pimeloyl-[acyl-carrier protein] and L-alanine to produce 8-amino-7-oxononanoate (AON), [acyl-carrier protein], and carbon dioxide.</text>
</comment>